<dbReference type="SMART" id="SM00267">
    <property type="entry name" value="GGDEF"/>
    <property type="match status" value="1"/>
</dbReference>
<feature type="region of interest" description="Disordered" evidence="10">
    <location>
        <begin position="569"/>
        <end position="598"/>
    </location>
</feature>
<gene>
    <name evidence="14" type="ORF">EDD58_10297</name>
</gene>
<evidence type="ECO:0000259" key="13">
    <source>
        <dbReference type="PROSITE" id="PS50887"/>
    </source>
</evidence>
<name>A0A4R3LB50_9BACL</name>
<keyword evidence="7" id="KW-0067">ATP-binding</keyword>
<evidence type="ECO:0000259" key="12">
    <source>
        <dbReference type="PROSITE" id="PS50109"/>
    </source>
</evidence>
<evidence type="ECO:0000256" key="6">
    <source>
        <dbReference type="ARBA" id="ARBA00022777"/>
    </source>
</evidence>
<dbReference type="PROSITE" id="PS50109">
    <property type="entry name" value="HIS_KIN"/>
    <property type="match status" value="1"/>
</dbReference>
<keyword evidence="15" id="KW-1185">Reference proteome</keyword>
<dbReference type="Proteomes" id="UP000294937">
    <property type="component" value="Unassembled WGS sequence"/>
</dbReference>
<evidence type="ECO:0000256" key="7">
    <source>
        <dbReference type="ARBA" id="ARBA00022840"/>
    </source>
</evidence>
<feature type="transmembrane region" description="Helical" evidence="11">
    <location>
        <begin position="35"/>
        <end position="54"/>
    </location>
</feature>
<evidence type="ECO:0000256" key="2">
    <source>
        <dbReference type="ARBA" id="ARBA00012438"/>
    </source>
</evidence>
<feature type="transmembrane region" description="Helical" evidence="11">
    <location>
        <begin position="59"/>
        <end position="78"/>
    </location>
</feature>
<keyword evidence="11" id="KW-0812">Transmembrane</keyword>
<dbReference type="PANTHER" id="PTHR43065:SF10">
    <property type="entry name" value="PEROXIDE STRESS-ACTIVATED HISTIDINE KINASE MAK3"/>
    <property type="match status" value="1"/>
</dbReference>
<dbReference type="InterPro" id="IPR000160">
    <property type="entry name" value="GGDEF_dom"/>
</dbReference>
<dbReference type="NCBIfam" id="TIGR00254">
    <property type="entry name" value="GGDEF"/>
    <property type="match status" value="1"/>
</dbReference>
<dbReference type="GO" id="GO:0005524">
    <property type="term" value="F:ATP binding"/>
    <property type="evidence" value="ECO:0007669"/>
    <property type="project" value="UniProtKB-KW"/>
</dbReference>
<comment type="caution">
    <text evidence="14">The sequence shown here is derived from an EMBL/GenBank/DDBJ whole genome shotgun (WGS) entry which is preliminary data.</text>
</comment>
<dbReference type="Gene3D" id="3.30.565.10">
    <property type="entry name" value="Histidine kinase-like ATPase, C-terminal domain"/>
    <property type="match status" value="1"/>
</dbReference>
<keyword evidence="11" id="KW-0472">Membrane</keyword>
<dbReference type="PRINTS" id="PR00344">
    <property type="entry name" value="BCTRLSENSOR"/>
</dbReference>
<dbReference type="InterPro" id="IPR003594">
    <property type="entry name" value="HATPase_dom"/>
</dbReference>
<dbReference type="SUPFAM" id="SSF55073">
    <property type="entry name" value="Nucleotide cyclase"/>
    <property type="match status" value="1"/>
</dbReference>
<evidence type="ECO:0000313" key="15">
    <source>
        <dbReference type="Proteomes" id="UP000294937"/>
    </source>
</evidence>
<organism evidence="14 15">
    <name type="scientific">Hazenella coriacea</name>
    <dbReference type="NCBI Taxonomy" id="1179467"/>
    <lineage>
        <taxon>Bacteria</taxon>
        <taxon>Bacillati</taxon>
        <taxon>Bacillota</taxon>
        <taxon>Bacilli</taxon>
        <taxon>Bacillales</taxon>
        <taxon>Thermoactinomycetaceae</taxon>
        <taxon>Hazenella</taxon>
    </lineage>
</organism>
<dbReference type="Pfam" id="PF02518">
    <property type="entry name" value="HATPase_c"/>
    <property type="match status" value="1"/>
</dbReference>
<evidence type="ECO:0000256" key="11">
    <source>
        <dbReference type="SAM" id="Phobius"/>
    </source>
</evidence>
<keyword evidence="3" id="KW-0597">Phosphoprotein</keyword>
<evidence type="ECO:0000256" key="8">
    <source>
        <dbReference type="ARBA" id="ARBA00023012"/>
    </source>
</evidence>
<dbReference type="InterPro" id="IPR043128">
    <property type="entry name" value="Rev_trsase/Diguanyl_cyclase"/>
</dbReference>
<dbReference type="InterPro" id="IPR004358">
    <property type="entry name" value="Sig_transdc_His_kin-like_C"/>
</dbReference>
<keyword evidence="4" id="KW-0808">Transferase</keyword>
<accession>A0A4R3LB50</accession>
<keyword evidence="6" id="KW-0418">Kinase</keyword>
<evidence type="ECO:0000256" key="3">
    <source>
        <dbReference type="ARBA" id="ARBA00022553"/>
    </source>
</evidence>
<evidence type="ECO:0000313" key="14">
    <source>
        <dbReference type="EMBL" id="TCS95524.1"/>
    </source>
</evidence>
<dbReference type="SMART" id="SM00387">
    <property type="entry name" value="HATPase_c"/>
    <property type="match status" value="1"/>
</dbReference>
<evidence type="ECO:0000256" key="1">
    <source>
        <dbReference type="ARBA" id="ARBA00000085"/>
    </source>
</evidence>
<keyword evidence="9" id="KW-0175">Coiled coil</keyword>
<dbReference type="InterPro" id="IPR003661">
    <property type="entry name" value="HisK_dim/P_dom"/>
</dbReference>
<dbReference type="SMART" id="SM00388">
    <property type="entry name" value="HisKA"/>
    <property type="match status" value="1"/>
</dbReference>
<evidence type="ECO:0000256" key="5">
    <source>
        <dbReference type="ARBA" id="ARBA00022741"/>
    </source>
</evidence>
<feature type="transmembrane region" description="Helical" evidence="11">
    <location>
        <begin position="136"/>
        <end position="157"/>
    </location>
</feature>
<dbReference type="InterPro" id="IPR036890">
    <property type="entry name" value="HATPase_C_sf"/>
</dbReference>
<feature type="domain" description="GGDEF" evidence="13">
    <location>
        <begin position="220"/>
        <end position="348"/>
    </location>
</feature>
<protein>
    <recommendedName>
        <fullName evidence="2">histidine kinase</fullName>
        <ecNumber evidence="2">2.7.13.3</ecNumber>
    </recommendedName>
</protein>
<keyword evidence="8" id="KW-0902">Two-component regulatory system</keyword>
<dbReference type="InterPro" id="IPR029787">
    <property type="entry name" value="Nucleotide_cyclase"/>
</dbReference>
<dbReference type="SUPFAM" id="SSF55874">
    <property type="entry name" value="ATPase domain of HSP90 chaperone/DNA topoisomerase II/histidine kinase"/>
    <property type="match status" value="1"/>
</dbReference>
<dbReference type="Gene3D" id="1.10.287.130">
    <property type="match status" value="1"/>
</dbReference>
<dbReference type="PANTHER" id="PTHR43065">
    <property type="entry name" value="SENSOR HISTIDINE KINASE"/>
    <property type="match status" value="1"/>
</dbReference>
<dbReference type="SUPFAM" id="SSF47384">
    <property type="entry name" value="Homodimeric domain of signal transducing histidine kinase"/>
    <property type="match status" value="1"/>
</dbReference>
<dbReference type="EMBL" id="SMAG01000002">
    <property type="protein sequence ID" value="TCS95524.1"/>
    <property type="molecule type" value="Genomic_DNA"/>
</dbReference>
<reference evidence="14 15" key="1">
    <citation type="submission" date="2019-03" db="EMBL/GenBank/DDBJ databases">
        <title>Genomic Encyclopedia of Type Strains, Phase IV (KMG-IV): sequencing the most valuable type-strain genomes for metagenomic binning, comparative biology and taxonomic classification.</title>
        <authorList>
            <person name="Goeker M."/>
        </authorList>
    </citation>
    <scope>NUCLEOTIDE SEQUENCE [LARGE SCALE GENOMIC DNA]</scope>
    <source>
        <strain evidence="14 15">DSM 45707</strain>
    </source>
</reference>
<dbReference type="Gene3D" id="3.30.70.270">
    <property type="match status" value="1"/>
</dbReference>
<dbReference type="InterPro" id="IPR005467">
    <property type="entry name" value="His_kinase_dom"/>
</dbReference>
<proteinExistence type="predicted"/>
<dbReference type="EC" id="2.7.13.3" evidence="2"/>
<dbReference type="Pfam" id="PF00512">
    <property type="entry name" value="HisKA"/>
    <property type="match status" value="1"/>
</dbReference>
<dbReference type="CDD" id="cd01949">
    <property type="entry name" value="GGDEF"/>
    <property type="match status" value="1"/>
</dbReference>
<evidence type="ECO:0000256" key="4">
    <source>
        <dbReference type="ARBA" id="ARBA00022679"/>
    </source>
</evidence>
<dbReference type="GO" id="GO:0000155">
    <property type="term" value="F:phosphorelay sensor kinase activity"/>
    <property type="evidence" value="ECO:0007669"/>
    <property type="project" value="InterPro"/>
</dbReference>
<sequence length="598" mass="69339">MTDEGVEERVLDFSNTYETRQLYDWMNQWFADSPTFLWTIVGVVTAMLLGVLFFPQKWLLHIPVYGYMTFILVLVAFLDILTQKIPMITIYLIMVGYVLFRANGEDPKIVTSAFAIVFILIESFTIWHQLMILELLSHSILFLWIGWMSTQVRTFFYKVRKMKDKNRHLIGKMRNAQKQLHQFNHELQRTYYIDYLTGLYNFGGFQEQVIRSLARCGFHQSYHVICLDLTGFKQINMSKGMDVGDQILKEIASQLMRRLPPSAHVARYDGDQFAVGVMGDQAVFRRCLETMEKVMLELQADRRVLHHCIGTASYPREATSGAELVRLAEQRLATEQRRLRHKEEERRRHLEKLSVVGQLAAGLAHEIRNPLTSIRGFVQISAMESEAVKKWESIILPEIDRINDLLKQFLNLSESRPTRYTRFELDQLMNDVIRLLQPKAFLMGHDLIAQAPLKPIEMEADAEQVKQVLINLIQNGLEALEDKGKIEVRWKEMKGRVSIRIHDTGSGIHPNHFAKIFDPFFTTKGEGTGMGLSICHRIITDHQGQIQVASQPNQGTTFLLHLPLKRNNEESHQAKRKDPHFYHTEPPSPFLHQERSVR</sequence>
<feature type="coiled-coil region" evidence="9">
    <location>
        <begin position="325"/>
        <end position="352"/>
    </location>
</feature>
<keyword evidence="11" id="KW-1133">Transmembrane helix</keyword>
<dbReference type="InterPro" id="IPR036097">
    <property type="entry name" value="HisK_dim/P_sf"/>
</dbReference>
<keyword evidence="5" id="KW-0547">Nucleotide-binding</keyword>
<dbReference type="AlphaFoldDB" id="A0A4R3LB50"/>
<feature type="transmembrane region" description="Helical" evidence="11">
    <location>
        <begin position="84"/>
        <end position="102"/>
    </location>
</feature>
<feature type="transmembrane region" description="Helical" evidence="11">
    <location>
        <begin position="109"/>
        <end position="130"/>
    </location>
</feature>
<dbReference type="Pfam" id="PF00990">
    <property type="entry name" value="GGDEF"/>
    <property type="match status" value="1"/>
</dbReference>
<feature type="domain" description="Histidine kinase" evidence="12">
    <location>
        <begin position="362"/>
        <end position="566"/>
    </location>
</feature>
<evidence type="ECO:0000256" key="9">
    <source>
        <dbReference type="SAM" id="Coils"/>
    </source>
</evidence>
<comment type="catalytic activity">
    <reaction evidence="1">
        <text>ATP + protein L-histidine = ADP + protein N-phospho-L-histidine.</text>
        <dbReference type="EC" id="2.7.13.3"/>
    </reaction>
</comment>
<dbReference type="CDD" id="cd00082">
    <property type="entry name" value="HisKA"/>
    <property type="match status" value="1"/>
</dbReference>
<evidence type="ECO:0000256" key="10">
    <source>
        <dbReference type="SAM" id="MobiDB-lite"/>
    </source>
</evidence>
<dbReference type="PROSITE" id="PS50887">
    <property type="entry name" value="GGDEF"/>
    <property type="match status" value="1"/>
</dbReference>